<dbReference type="AlphaFoldDB" id="A0A0E9W994"/>
<name>A0A0E9W994_ANGAN</name>
<reference evidence="1" key="2">
    <citation type="journal article" date="2015" name="Fish Shellfish Immunol.">
        <title>Early steps in the European eel (Anguilla anguilla)-Vibrio vulnificus interaction in the gills: Role of the RtxA13 toxin.</title>
        <authorList>
            <person name="Callol A."/>
            <person name="Pajuelo D."/>
            <person name="Ebbesson L."/>
            <person name="Teles M."/>
            <person name="MacKenzie S."/>
            <person name="Amaro C."/>
        </authorList>
    </citation>
    <scope>NUCLEOTIDE SEQUENCE</scope>
</reference>
<sequence length="30" mass="3154">MLGGWGVGLLCASNHGPCSVFNTTRNAINY</sequence>
<evidence type="ECO:0000313" key="1">
    <source>
        <dbReference type="EMBL" id="JAH86155.1"/>
    </source>
</evidence>
<dbReference type="EMBL" id="GBXM01022422">
    <property type="protein sequence ID" value="JAH86155.1"/>
    <property type="molecule type" value="Transcribed_RNA"/>
</dbReference>
<proteinExistence type="predicted"/>
<protein>
    <submittedName>
        <fullName evidence="1">Uncharacterized protein</fullName>
    </submittedName>
</protein>
<reference evidence="1" key="1">
    <citation type="submission" date="2014-11" db="EMBL/GenBank/DDBJ databases">
        <authorList>
            <person name="Amaro Gonzalez C."/>
        </authorList>
    </citation>
    <scope>NUCLEOTIDE SEQUENCE</scope>
</reference>
<organism evidence="1">
    <name type="scientific">Anguilla anguilla</name>
    <name type="common">European freshwater eel</name>
    <name type="synonym">Muraena anguilla</name>
    <dbReference type="NCBI Taxonomy" id="7936"/>
    <lineage>
        <taxon>Eukaryota</taxon>
        <taxon>Metazoa</taxon>
        <taxon>Chordata</taxon>
        <taxon>Craniata</taxon>
        <taxon>Vertebrata</taxon>
        <taxon>Euteleostomi</taxon>
        <taxon>Actinopterygii</taxon>
        <taxon>Neopterygii</taxon>
        <taxon>Teleostei</taxon>
        <taxon>Anguilliformes</taxon>
        <taxon>Anguillidae</taxon>
        <taxon>Anguilla</taxon>
    </lineage>
</organism>
<accession>A0A0E9W994</accession>